<dbReference type="Proteomes" id="UP000326907">
    <property type="component" value="Unassembled WGS sequence"/>
</dbReference>
<reference evidence="2 3" key="1">
    <citation type="submission" date="2019-09" db="EMBL/GenBank/DDBJ databases">
        <authorList>
            <person name="Liu P."/>
        </authorList>
    </citation>
    <scope>NUCLEOTIDE SEQUENCE [LARGE SCALE GENOMIC DNA]</scope>
    <source>
        <strain evidence="2 3">TRM68085</strain>
    </source>
</reference>
<name>A0A5N5EFU3_9ACTN</name>
<evidence type="ECO:0000313" key="3">
    <source>
        <dbReference type="Proteomes" id="UP000326907"/>
    </source>
</evidence>
<dbReference type="PROSITE" id="PS51186">
    <property type="entry name" value="GNAT"/>
    <property type="match status" value="1"/>
</dbReference>
<evidence type="ECO:0000259" key="1">
    <source>
        <dbReference type="PROSITE" id="PS51186"/>
    </source>
</evidence>
<keyword evidence="3" id="KW-1185">Reference proteome</keyword>
<keyword evidence="2" id="KW-0808">Transferase</keyword>
<dbReference type="Pfam" id="PF13302">
    <property type="entry name" value="Acetyltransf_3"/>
    <property type="match status" value="1"/>
</dbReference>
<feature type="domain" description="N-acetyltransferase" evidence="1">
    <location>
        <begin position="16"/>
        <end position="168"/>
    </location>
</feature>
<sequence length="168" mass="18652">MSSYETMAFHLETERLILRPWAESDAAEFSALLSERGDDETYTVERGREGIVKLLTATETTGIALLPVQRRAEGDFIGYCGLIIGRSTLEEPEIAYELFRHAHGRGYATEAARAVVDAAGATGRKRLWSTVGTWNTPSLRVLEKLGFEQDRVSMEGAKEVAWLTRSLA</sequence>
<dbReference type="SUPFAM" id="SSF55729">
    <property type="entry name" value="Acyl-CoA N-acyltransferases (Nat)"/>
    <property type="match status" value="1"/>
</dbReference>
<accession>A0A5N5EFU3</accession>
<dbReference type="PANTHER" id="PTHR43792:SF1">
    <property type="entry name" value="N-ACETYLTRANSFERASE DOMAIN-CONTAINING PROTEIN"/>
    <property type="match status" value="1"/>
</dbReference>
<dbReference type="Gene3D" id="3.40.630.30">
    <property type="match status" value="1"/>
</dbReference>
<dbReference type="PANTHER" id="PTHR43792">
    <property type="entry name" value="GNAT FAMILY, PUTATIVE (AFU_ORTHOLOGUE AFUA_3G00765)-RELATED-RELATED"/>
    <property type="match status" value="1"/>
</dbReference>
<comment type="caution">
    <text evidence="2">The sequence shown here is derived from an EMBL/GenBank/DDBJ whole genome shotgun (WGS) entry which is preliminary data.</text>
</comment>
<dbReference type="InterPro" id="IPR016181">
    <property type="entry name" value="Acyl_CoA_acyltransferase"/>
</dbReference>
<proteinExistence type="predicted"/>
<evidence type="ECO:0000313" key="2">
    <source>
        <dbReference type="EMBL" id="KAB2589437.1"/>
    </source>
</evidence>
<dbReference type="RefSeq" id="WP_151512668.1">
    <property type="nucleotide sequence ID" value="NZ_VYUA01000031.1"/>
</dbReference>
<organism evidence="2 3">
    <name type="scientific">Streptomyces arboris</name>
    <dbReference type="NCBI Taxonomy" id="2600619"/>
    <lineage>
        <taxon>Bacteria</taxon>
        <taxon>Bacillati</taxon>
        <taxon>Actinomycetota</taxon>
        <taxon>Actinomycetes</taxon>
        <taxon>Kitasatosporales</taxon>
        <taxon>Streptomycetaceae</taxon>
        <taxon>Streptomyces</taxon>
    </lineage>
</organism>
<dbReference type="AlphaFoldDB" id="A0A5N5EFU3"/>
<dbReference type="InterPro" id="IPR000182">
    <property type="entry name" value="GNAT_dom"/>
</dbReference>
<dbReference type="InterPro" id="IPR051531">
    <property type="entry name" value="N-acetyltransferase"/>
</dbReference>
<dbReference type="GO" id="GO:0016747">
    <property type="term" value="F:acyltransferase activity, transferring groups other than amino-acyl groups"/>
    <property type="evidence" value="ECO:0007669"/>
    <property type="project" value="InterPro"/>
</dbReference>
<protein>
    <submittedName>
        <fullName evidence="2">GNAT family N-acetyltransferase</fullName>
    </submittedName>
</protein>
<dbReference type="EMBL" id="VYUA01000031">
    <property type="protein sequence ID" value="KAB2589437.1"/>
    <property type="molecule type" value="Genomic_DNA"/>
</dbReference>
<gene>
    <name evidence="2" type="ORF">F5983_27350</name>
</gene>